<reference evidence="7" key="2">
    <citation type="submission" date="2020-09" db="EMBL/GenBank/DDBJ databases">
        <authorList>
            <person name="Sun Q."/>
            <person name="Zhou Y."/>
        </authorList>
    </citation>
    <scope>NUCLEOTIDE SEQUENCE</scope>
    <source>
        <strain evidence="7">CGMCC 1.6293</strain>
    </source>
</reference>
<keyword evidence="5" id="KW-0732">Signal</keyword>
<sequence>MFGLMWGEETMRSAIRRIAWALSVLLSFAAQACAAPMVDQFLEAVEPQDLVPGAEAFGTPREDGLVPVIKGGDRIGWVFLTSDFVPTTGYSGKPIHILVGLSPEAHLTGAKLIKHSEPIVLVGIPESEIRAVIDHYTGFDLRSVAGPRDTGDLEIVSGATVTIMVIDDSILRAGVKAARALGLEGFAAPSASGPGKEIAPDAGQVTDWETLAGNGAIRRLMLDVGTINADFAALGDPRTEKNAEASAPDQAYLDVRTALVSHPAIGRSLLGEAGWDNLAARLEPGDHAIAVLGAGEWSFKGSGYVRGGIFDRFQLIQGEMSYRFRDRGHQRIGQIAAEGAPDFGEMDLFIIPEQAGFDPAKPFRLQFLVSRAVGPIEKVFLTYDLGYELPAPYVREVPSEPVAQAEPAAADTDARDALWQRIWDTKRLQVIVLAAALALLSGIFFFQAFATRNPRTFAILRNAYLVFTLVFVGWIANAQLSVVNILAVVNALFSDFQWNTFLMDPLIFILWFAVAAALLFWGRGAYCGWLCPFGALQELSNKIARRFRVPQVTLPWGLHERLWAVKYIIFLGLFGLSLYSLELAERFAEVEPFKTAIILKFARPLPYVLIALAFLLPGLFIERFYCRYVCPLGGGLAIPARLHMFRWLKRYKECGNPCQLCATDCPVDAIHPTGEINPNECISCLNCQVLYQDHARCPVVIKTDKRRAKDAASAAALAAHAERPNLGHPNQLSSAK</sequence>
<dbReference type="PIRSF" id="PIRSF036354">
    <property type="entry name" value="NosR"/>
    <property type="match status" value="1"/>
</dbReference>
<dbReference type="PANTHER" id="PTHR30224">
    <property type="entry name" value="ELECTRON TRANSPORT PROTEIN"/>
    <property type="match status" value="1"/>
</dbReference>
<dbReference type="InterPro" id="IPR007329">
    <property type="entry name" value="FMN-bd"/>
</dbReference>
<evidence type="ECO:0000256" key="1">
    <source>
        <dbReference type="ARBA" id="ARBA00004236"/>
    </source>
</evidence>
<dbReference type="GO" id="GO:0045893">
    <property type="term" value="P:positive regulation of DNA-templated transcription"/>
    <property type="evidence" value="ECO:0007669"/>
    <property type="project" value="InterPro"/>
</dbReference>
<dbReference type="GO" id="GO:0005886">
    <property type="term" value="C:plasma membrane"/>
    <property type="evidence" value="ECO:0007669"/>
    <property type="project" value="UniProtKB-SubCell"/>
</dbReference>
<dbReference type="SUPFAM" id="SSF54862">
    <property type="entry name" value="4Fe-4S ferredoxins"/>
    <property type="match status" value="1"/>
</dbReference>
<dbReference type="PROSITE" id="PS51379">
    <property type="entry name" value="4FE4S_FER_2"/>
    <property type="match status" value="1"/>
</dbReference>
<feature type="transmembrane region" description="Helical" evidence="4">
    <location>
        <begin position="463"/>
        <end position="489"/>
    </location>
</feature>
<evidence type="ECO:0000313" key="7">
    <source>
        <dbReference type="EMBL" id="GGL97015.1"/>
    </source>
</evidence>
<dbReference type="GO" id="GO:0003677">
    <property type="term" value="F:DNA binding"/>
    <property type="evidence" value="ECO:0007669"/>
    <property type="project" value="InterPro"/>
</dbReference>
<organism evidence="7 8">
    <name type="scientific">Pseudooceanicola nanhaiensis</name>
    <dbReference type="NCBI Taxonomy" id="375761"/>
    <lineage>
        <taxon>Bacteria</taxon>
        <taxon>Pseudomonadati</taxon>
        <taxon>Pseudomonadota</taxon>
        <taxon>Alphaproteobacteria</taxon>
        <taxon>Rhodobacterales</taxon>
        <taxon>Paracoccaceae</taxon>
        <taxon>Pseudooceanicola</taxon>
    </lineage>
</organism>
<comment type="caution">
    <text evidence="7">The sequence shown here is derived from an EMBL/GenBank/DDBJ whole genome shotgun (WGS) entry which is preliminary data.</text>
</comment>
<dbReference type="Pfam" id="PF12801">
    <property type="entry name" value="Fer4_5"/>
    <property type="match status" value="2"/>
</dbReference>
<dbReference type="InterPro" id="IPR052378">
    <property type="entry name" value="NosR_regulator"/>
</dbReference>
<feature type="transmembrane region" description="Helical" evidence="4">
    <location>
        <begin position="430"/>
        <end position="451"/>
    </location>
</feature>
<keyword evidence="4" id="KW-0812">Transmembrane</keyword>
<protein>
    <submittedName>
        <fullName evidence="7">FMN-binding protein</fullName>
    </submittedName>
</protein>
<dbReference type="InterPro" id="IPR011399">
    <property type="entry name" value="NosR"/>
</dbReference>
<evidence type="ECO:0000256" key="2">
    <source>
        <dbReference type="ARBA" id="ARBA00022475"/>
    </source>
</evidence>
<proteinExistence type="predicted"/>
<dbReference type="PANTHER" id="PTHR30224:SF4">
    <property type="entry name" value="ELECTRON TRANSPORT PROTEIN YCCM-RELATED"/>
    <property type="match status" value="1"/>
</dbReference>
<feature type="domain" description="4Fe-4S ferredoxin-type" evidence="6">
    <location>
        <begin position="645"/>
        <end position="675"/>
    </location>
</feature>
<comment type="subcellular location">
    <subcellularLocation>
        <location evidence="1">Cell membrane</location>
    </subcellularLocation>
</comment>
<gene>
    <name evidence="7" type="primary">nosR</name>
    <name evidence="7" type="ORF">GCM10011534_18740</name>
</gene>
<dbReference type="GO" id="GO:0010181">
    <property type="term" value="F:FMN binding"/>
    <property type="evidence" value="ECO:0007669"/>
    <property type="project" value="InterPro"/>
</dbReference>
<reference evidence="7" key="1">
    <citation type="journal article" date="2014" name="Int. J. Syst. Evol. Microbiol.">
        <title>Complete genome sequence of Corynebacterium casei LMG S-19264T (=DSM 44701T), isolated from a smear-ripened cheese.</title>
        <authorList>
            <consortium name="US DOE Joint Genome Institute (JGI-PGF)"/>
            <person name="Walter F."/>
            <person name="Albersmeier A."/>
            <person name="Kalinowski J."/>
            <person name="Ruckert C."/>
        </authorList>
    </citation>
    <scope>NUCLEOTIDE SEQUENCE</scope>
    <source>
        <strain evidence="7">CGMCC 1.6293</strain>
    </source>
</reference>
<evidence type="ECO:0000256" key="4">
    <source>
        <dbReference type="SAM" id="Phobius"/>
    </source>
</evidence>
<feature type="chain" id="PRO_5037264141" evidence="5">
    <location>
        <begin position="35"/>
        <end position="736"/>
    </location>
</feature>
<evidence type="ECO:0000259" key="6">
    <source>
        <dbReference type="PROSITE" id="PS51379"/>
    </source>
</evidence>
<feature type="transmembrane region" description="Helical" evidence="4">
    <location>
        <begin position="601"/>
        <end position="621"/>
    </location>
</feature>
<dbReference type="SMART" id="SM00900">
    <property type="entry name" value="FMN_bind"/>
    <property type="match status" value="1"/>
</dbReference>
<keyword evidence="8" id="KW-1185">Reference proteome</keyword>
<keyword evidence="3 4" id="KW-0472">Membrane</keyword>
<dbReference type="EMBL" id="BMLF01000001">
    <property type="protein sequence ID" value="GGL97015.1"/>
    <property type="molecule type" value="Genomic_DNA"/>
</dbReference>
<evidence type="ECO:0000256" key="3">
    <source>
        <dbReference type="ARBA" id="ARBA00023136"/>
    </source>
</evidence>
<evidence type="ECO:0000256" key="5">
    <source>
        <dbReference type="SAM" id="SignalP"/>
    </source>
</evidence>
<dbReference type="AlphaFoldDB" id="A0A917SUF6"/>
<feature type="transmembrane region" description="Helical" evidence="4">
    <location>
        <begin position="501"/>
        <end position="521"/>
    </location>
</feature>
<keyword evidence="2" id="KW-1003">Cell membrane</keyword>
<feature type="transmembrane region" description="Helical" evidence="4">
    <location>
        <begin position="563"/>
        <end position="581"/>
    </location>
</feature>
<evidence type="ECO:0000313" key="8">
    <source>
        <dbReference type="Proteomes" id="UP000649829"/>
    </source>
</evidence>
<feature type="signal peptide" evidence="5">
    <location>
        <begin position="1"/>
        <end position="34"/>
    </location>
</feature>
<accession>A0A917SUF6</accession>
<name>A0A917SUF6_9RHOB</name>
<dbReference type="InterPro" id="IPR017896">
    <property type="entry name" value="4Fe4S_Fe-S-bd"/>
</dbReference>
<dbReference type="Proteomes" id="UP000649829">
    <property type="component" value="Unassembled WGS sequence"/>
</dbReference>
<keyword evidence="4" id="KW-1133">Transmembrane helix</keyword>